<dbReference type="SUPFAM" id="SSF50998">
    <property type="entry name" value="Quinoprotein alcohol dehydrogenase-like"/>
    <property type="match status" value="2"/>
</dbReference>
<evidence type="ECO:0000256" key="12">
    <source>
        <dbReference type="SAM" id="SignalP"/>
    </source>
</evidence>
<dbReference type="Pfam" id="PF25293">
    <property type="entry name" value="Beta-prop_EMC1_N"/>
    <property type="match status" value="1"/>
</dbReference>
<dbReference type="Pfam" id="PF07774">
    <property type="entry name" value="EMC1_C"/>
    <property type="match status" value="1"/>
</dbReference>
<dbReference type="STRING" id="1441469.A0A225AT95"/>
<evidence type="ECO:0000256" key="11">
    <source>
        <dbReference type="SAM" id="Phobius"/>
    </source>
</evidence>
<dbReference type="PANTHER" id="PTHR21573:SF0">
    <property type="entry name" value="ER MEMBRANE PROTEIN COMPLEX SUBUNIT 1"/>
    <property type="match status" value="1"/>
</dbReference>
<dbReference type="InterPro" id="IPR018391">
    <property type="entry name" value="PQQ_b-propeller_rpt"/>
</dbReference>
<keyword evidence="16" id="KW-1185">Reference proteome</keyword>
<dbReference type="PANTHER" id="PTHR21573">
    <property type="entry name" value="ER MEMBRANE PROTEIN COMPLEX SUBUNIT 1"/>
    <property type="match status" value="1"/>
</dbReference>
<feature type="signal peptide" evidence="12">
    <location>
        <begin position="1"/>
        <end position="19"/>
    </location>
</feature>
<gene>
    <name evidence="15" type="ORF">UA08_00720</name>
</gene>
<dbReference type="GO" id="GO:0034975">
    <property type="term" value="P:protein folding in endoplasmic reticulum"/>
    <property type="evidence" value="ECO:0007669"/>
    <property type="project" value="TreeGrafter"/>
</dbReference>
<evidence type="ECO:0000256" key="4">
    <source>
        <dbReference type="ARBA" id="ARBA00020824"/>
    </source>
</evidence>
<dbReference type="InterPro" id="IPR058545">
    <property type="entry name" value="Beta-prop_EMC1_1st"/>
</dbReference>
<dbReference type="SMART" id="SM00564">
    <property type="entry name" value="PQQ"/>
    <property type="match status" value="3"/>
</dbReference>
<dbReference type="InterPro" id="IPR011047">
    <property type="entry name" value="Quinoprotein_ADH-like_sf"/>
</dbReference>
<keyword evidence="9 11" id="KW-0472">Membrane</keyword>
<feature type="chain" id="PRO_5012985460" description="ER membrane protein complex subunit 1" evidence="12">
    <location>
        <begin position="20"/>
        <end position="944"/>
    </location>
</feature>
<dbReference type="InterPro" id="IPR011678">
    <property type="entry name" value="EMC1_C"/>
</dbReference>
<comment type="subcellular location">
    <subcellularLocation>
        <location evidence="1">Endoplasmic reticulum membrane</location>
        <topology evidence="1">Single-pass type I membrane protein</topology>
    </subcellularLocation>
</comment>
<keyword evidence="10" id="KW-0325">Glycoprotein</keyword>
<accession>A0A225AT95</accession>
<comment type="subunit">
    <text evidence="3">Component of the ER membrane protein complex (EMC).</text>
</comment>
<dbReference type="OrthoDB" id="28092at2759"/>
<reference evidence="15 16" key="1">
    <citation type="submission" date="2015-06" db="EMBL/GenBank/DDBJ databases">
        <title>Talaromyces atroroseus IBT 11181 draft genome.</title>
        <authorList>
            <person name="Rasmussen K.B."/>
            <person name="Rasmussen S."/>
            <person name="Petersen B."/>
            <person name="Sicheritz-Ponten T."/>
            <person name="Mortensen U.H."/>
            <person name="Thrane U."/>
        </authorList>
    </citation>
    <scope>NUCLEOTIDE SEQUENCE [LARGE SCALE GENOMIC DNA]</scope>
    <source>
        <strain evidence="15 16">IBT 11181</strain>
    </source>
</reference>
<evidence type="ECO:0000256" key="1">
    <source>
        <dbReference type="ARBA" id="ARBA00004115"/>
    </source>
</evidence>
<dbReference type="AlphaFoldDB" id="A0A225AT95"/>
<evidence type="ECO:0000256" key="9">
    <source>
        <dbReference type="ARBA" id="ARBA00023136"/>
    </source>
</evidence>
<dbReference type="RefSeq" id="XP_020124291.1">
    <property type="nucleotide sequence ID" value="XM_020260558.1"/>
</dbReference>
<dbReference type="GO" id="GO:0072546">
    <property type="term" value="C:EMC complex"/>
    <property type="evidence" value="ECO:0007669"/>
    <property type="project" value="InterPro"/>
</dbReference>
<name>A0A225AT95_TALAT</name>
<keyword evidence="7" id="KW-0256">Endoplasmic reticulum</keyword>
<evidence type="ECO:0000256" key="2">
    <source>
        <dbReference type="ARBA" id="ARBA00007904"/>
    </source>
</evidence>
<evidence type="ECO:0000256" key="5">
    <source>
        <dbReference type="ARBA" id="ARBA00022692"/>
    </source>
</evidence>
<keyword evidence="5 11" id="KW-0812">Transmembrane</keyword>
<feature type="domain" description="EMC1 first beta-propeller" evidence="14">
    <location>
        <begin position="19"/>
        <end position="426"/>
    </location>
</feature>
<evidence type="ECO:0000256" key="7">
    <source>
        <dbReference type="ARBA" id="ARBA00022824"/>
    </source>
</evidence>
<protein>
    <recommendedName>
        <fullName evidence="4">ER membrane protein complex subunit 1</fullName>
    </recommendedName>
</protein>
<proteinExistence type="inferred from homology"/>
<feature type="domain" description="ER membrane protein complex subunit 1 C-terminal" evidence="13">
    <location>
        <begin position="723"/>
        <end position="942"/>
    </location>
</feature>
<evidence type="ECO:0000313" key="15">
    <source>
        <dbReference type="EMBL" id="OKL64170.1"/>
    </source>
</evidence>
<evidence type="ECO:0000259" key="14">
    <source>
        <dbReference type="Pfam" id="PF25293"/>
    </source>
</evidence>
<keyword evidence="6 12" id="KW-0732">Signal</keyword>
<evidence type="ECO:0000256" key="8">
    <source>
        <dbReference type="ARBA" id="ARBA00022989"/>
    </source>
</evidence>
<comment type="similarity">
    <text evidence="2">Belongs to the EMC1 family.</text>
</comment>
<dbReference type="InterPro" id="IPR026895">
    <property type="entry name" value="EMC1"/>
</dbReference>
<organism evidence="15 16">
    <name type="scientific">Talaromyces atroroseus</name>
    <dbReference type="NCBI Taxonomy" id="1441469"/>
    <lineage>
        <taxon>Eukaryota</taxon>
        <taxon>Fungi</taxon>
        <taxon>Dikarya</taxon>
        <taxon>Ascomycota</taxon>
        <taxon>Pezizomycotina</taxon>
        <taxon>Eurotiomycetes</taxon>
        <taxon>Eurotiomycetidae</taxon>
        <taxon>Eurotiales</taxon>
        <taxon>Trichocomaceae</taxon>
        <taxon>Talaromyces</taxon>
        <taxon>Talaromyces sect. Trachyspermi</taxon>
    </lineage>
</organism>
<keyword evidence="8 11" id="KW-1133">Transmembrane helix</keyword>
<comment type="caution">
    <text evidence="15">The sequence shown here is derived from an EMBL/GenBank/DDBJ whole genome shotgun (WGS) entry which is preliminary data.</text>
</comment>
<dbReference type="InterPro" id="IPR015943">
    <property type="entry name" value="WD40/YVTN_repeat-like_dom_sf"/>
</dbReference>
<evidence type="ECO:0000259" key="13">
    <source>
        <dbReference type="Pfam" id="PF07774"/>
    </source>
</evidence>
<dbReference type="GeneID" id="31000475"/>
<evidence type="ECO:0000256" key="6">
    <source>
        <dbReference type="ARBA" id="ARBA00022729"/>
    </source>
</evidence>
<dbReference type="Proteomes" id="UP000214365">
    <property type="component" value="Unassembled WGS sequence"/>
</dbReference>
<evidence type="ECO:0000313" key="16">
    <source>
        <dbReference type="Proteomes" id="UP000214365"/>
    </source>
</evidence>
<evidence type="ECO:0000256" key="10">
    <source>
        <dbReference type="ARBA" id="ARBA00023180"/>
    </source>
</evidence>
<sequence length="944" mass="102964">MWLKTAIVLLASCALPSSAIFVDEVDHLDFHHALLGTPSPQSTFFHRPSSASNASLLYTLSERSIIGAINPRDGAVVWRQDLTQLTPAQGVEGFLRASDGEPTVVSAIGEKVIAWGASDGKLHWESKLQGAVTKDLELLELEDGRTTNHARDVLVLSEHKGGVVRRLDAAAGTTKWEFKDDSGDLPFQVSSSSTEVIYVSLQSALLKGYKIRVTTLDSQTGRQKNQQTLTSENDVFGPESIIFVGSNTASPFIAWADKSSKTLKINILGSKNVNNINIENTSDEEIRKIQIHGPTGLNCLPHFLVHYETDSASWAEVYHIDLQSSSISQAYRLPRISEKSVFTVSHKDANVFFTRIAETEVSVVSSASHGILGRWPFAKSAHGSPTSAVAEVISKGDSAAVRFAFVLDSGDWQLNRNGGLDWVRYESLAGAVAAAWAEPNFSEDLVHELELEGHEDLLAAYLHRVKRHLKDLGHIHEWLQELPKRIFSSFLAAEVTNLDSFGLKKLVIVATEHGRVVAIDAGNRGAVSWNVKVADTLNWNVKAIQTGQGVATIFTEDGIAVSLNVTSGGVISQQSSGQNVRSVALISNEKDTNVVAIPIKPDGTPFSPLKETGYIVTLSEDGRVLGWDVTDNKVPVWQFIPPPGERVIGATSRPSHDPVASIGKVLGNRSVLYKYLNPNLALVTSVGLNEATFYLLDSISGKILHTSTHTGVDVTQPITSVISENWFAYSLWADLTDQSESKGYQLIVSELYESSIPNDRGPLGVVGNYSSIDTYPKPHVISQAFLISEPISHLAVTQTRQGITIRQLICTLPSSSAIIGIPRHVLDPRRPVGRDPTAAEMEEGLFKYIPNLEFDGRWYLTHSRDVEGIRKVIVSPTLLESTGLIFGFGGDIFGTRVTPSQAFDILGSSFAKLQLLGTVVALAVGVWFLAPMARRKQINLIWKR</sequence>
<evidence type="ECO:0000256" key="3">
    <source>
        <dbReference type="ARBA" id="ARBA00011276"/>
    </source>
</evidence>
<dbReference type="EMBL" id="LFMY01000001">
    <property type="protein sequence ID" value="OKL64170.1"/>
    <property type="molecule type" value="Genomic_DNA"/>
</dbReference>
<dbReference type="Gene3D" id="2.130.10.10">
    <property type="entry name" value="YVTN repeat-like/Quinoprotein amine dehydrogenase"/>
    <property type="match status" value="2"/>
</dbReference>
<feature type="transmembrane region" description="Helical" evidence="11">
    <location>
        <begin position="913"/>
        <end position="933"/>
    </location>
</feature>